<feature type="domain" description="GST N-terminal" evidence="2">
    <location>
        <begin position="1"/>
        <end position="89"/>
    </location>
</feature>
<dbReference type="Gene3D" id="3.40.30.10">
    <property type="entry name" value="Glutaredoxin"/>
    <property type="match status" value="1"/>
</dbReference>
<dbReference type="eggNOG" id="ENOG502SDBJ">
    <property type="taxonomic scope" value="Eukaryota"/>
</dbReference>
<gene>
    <name evidence="4" type="ORF">TRIVIDRAFT_34822</name>
</gene>
<dbReference type="Gene3D" id="1.20.1050.10">
    <property type="match status" value="1"/>
</dbReference>
<dbReference type="PROSITE" id="PS50405">
    <property type="entry name" value="GST_CTER"/>
    <property type="match status" value="1"/>
</dbReference>
<dbReference type="SUPFAM" id="SSF52833">
    <property type="entry name" value="Thioredoxin-like"/>
    <property type="match status" value="1"/>
</dbReference>
<dbReference type="VEuPathDB" id="FungiDB:TRIVIDRAFT_34822"/>
<evidence type="ECO:0000259" key="3">
    <source>
        <dbReference type="PROSITE" id="PS50405"/>
    </source>
</evidence>
<protein>
    <recommendedName>
        <fullName evidence="6">GST N-terminal domain-containing protein</fullName>
    </recommendedName>
</protein>
<keyword evidence="5" id="KW-1185">Reference proteome</keyword>
<feature type="domain" description="GST C-terminal" evidence="3">
    <location>
        <begin position="95"/>
        <end position="223"/>
    </location>
</feature>
<dbReference type="OMA" id="HEQFLAI"/>
<comment type="similarity">
    <text evidence="1">Belongs to the GST superfamily.</text>
</comment>
<evidence type="ECO:0000313" key="4">
    <source>
        <dbReference type="EMBL" id="EHK26744.1"/>
    </source>
</evidence>
<evidence type="ECO:0000256" key="1">
    <source>
        <dbReference type="ARBA" id="ARBA00007409"/>
    </source>
</evidence>
<dbReference type="InterPro" id="IPR036282">
    <property type="entry name" value="Glutathione-S-Trfase_C_sf"/>
</dbReference>
<dbReference type="InParanoid" id="G9MFJ3"/>
<accession>G9MFJ3</accession>
<dbReference type="RefSeq" id="XP_013960967.1">
    <property type="nucleotide sequence ID" value="XM_014105492.1"/>
</dbReference>
<dbReference type="EMBL" id="ABDF02000001">
    <property type="protein sequence ID" value="EHK26744.1"/>
    <property type="molecule type" value="Genomic_DNA"/>
</dbReference>
<dbReference type="PANTHER" id="PTHR44051:SF8">
    <property type="entry name" value="GLUTATHIONE S-TRANSFERASE GSTA"/>
    <property type="match status" value="1"/>
</dbReference>
<sequence>MSSLTLYRANGVSSFIPHVILKELMIPFTSVVMKSGSSGWEAIDGSLNNLSYRNIHPQGYVPALQAEGVIITELPAIITYIASLSTGEINLLGNDKLQCAKVTEWMAWLSGTLHAQGVSMYFRPERFTDDISQYDSVRLKGKVAVIKGLQRIEQSLDGSNHPVGASETAVDFILPMFWYWSVRIGIPNLQESFVNFGNLVKRMEQKASFKEAAQLEGLNLYFE</sequence>
<dbReference type="AlphaFoldDB" id="G9MFJ3"/>
<proteinExistence type="inferred from homology"/>
<evidence type="ECO:0000259" key="2">
    <source>
        <dbReference type="PROSITE" id="PS50404"/>
    </source>
</evidence>
<dbReference type="InterPro" id="IPR036249">
    <property type="entry name" value="Thioredoxin-like_sf"/>
</dbReference>
<comment type="caution">
    <text evidence="4">The sequence shown here is derived from an EMBL/GenBank/DDBJ whole genome shotgun (WGS) entry which is preliminary data.</text>
</comment>
<dbReference type="Proteomes" id="UP000007115">
    <property type="component" value="Unassembled WGS sequence"/>
</dbReference>
<dbReference type="OrthoDB" id="4892257at2759"/>
<dbReference type="GeneID" id="25793364"/>
<evidence type="ECO:0000313" key="5">
    <source>
        <dbReference type="Proteomes" id="UP000007115"/>
    </source>
</evidence>
<dbReference type="PROSITE" id="PS50404">
    <property type="entry name" value="GST_NTER"/>
    <property type="match status" value="1"/>
</dbReference>
<dbReference type="HOGENOM" id="CLU_011226_6_1_1"/>
<dbReference type="STRING" id="413071.G9MFJ3"/>
<organism evidence="4 5">
    <name type="scientific">Hypocrea virens (strain Gv29-8 / FGSC 10586)</name>
    <name type="common">Gliocladium virens</name>
    <name type="synonym">Trichoderma virens</name>
    <dbReference type="NCBI Taxonomy" id="413071"/>
    <lineage>
        <taxon>Eukaryota</taxon>
        <taxon>Fungi</taxon>
        <taxon>Dikarya</taxon>
        <taxon>Ascomycota</taxon>
        <taxon>Pezizomycotina</taxon>
        <taxon>Sordariomycetes</taxon>
        <taxon>Hypocreomycetidae</taxon>
        <taxon>Hypocreales</taxon>
        <taxon>Hypocreaceae</taxon>
        <taxon>Trichoderma</taxon>
    </lineage>
</organism>
<dbReference type="PANTHER" id="PTHR44051">
    <property type="entry name" value="GLUTATHIONE S-TRANSFERASE-RELATED"/>
    <property type="match status" value="1"/>
</dbReference>
<dbReference type="InterPro" id="IPR004045">
    <property type="entry name" value="Glutathione_S-Trfase_N"/>
</dbReference>
<dbReference type="SUPFAM" id="SSF47616">
    <property type="entry name" value="GST C-terminal domain-like"/>
    <property type="match status" value="1"/>
</dbReference>
<dbReference type="InterPro" id="IPR010987">
    <property type="entry name" value="Glutathione-S-Trfase_C-like"/>
</dbReference>
<evidence type="ECO:0008006" key="6">
    <source>
        <dbReference type="Google" id="ProtNLM"/>
    </source>
</evidence>
<reference evidence="4 5" key="1">
    <citation type="journal article" date="2011" name="Genome Biol.">
        <title>Comparative genome sequence analysis underscores mycoparasitism as the ancestral life style of Trichoderma.</title>
        <authorList>
            <person name="Kubicek C.P."/>
            <person name="Herrera-Estrella A."/>
            <person name="Seidl-Seiboth V."/>
            <person name="Martinez D.A."/>
            <person name="Druzhinina I.S."/>
            <person name="Thon M."/>
            <person name="Zeilinger S."/>
            <person name="Casas-Flores S."/>
            <person name="Horwitz B.A."/>
            <person name="Mukherjee P.K."/>
            <person name="Mukherjee M."/>
            <person name="Kredics L."/>
            <person name="Alcaraz L.D."/>
            <person name="Aerts A."/>
            <person name="Antal Z."/>
            <person name="Atanasova L."/>
            <person name="Cervantes-Badillo M.G."/>
            <person name="Challacombe J."/>
            <person name="Chertkov O."/>
            <person name="McCluskey K."/>
            <person name="Coulpier F."/>
            <person name="Deshpande N."/>
            <person name="von Doehren H."/>
            <person name="Ebbole D.J."/>
            <person name="Esquivel-Naranjo E.U."/>
            <person name="Fekete E."/>
            <person name="Flipphi M."/>
            <person name="Glaser F."/>
            <person name="Gomez-Rodriguez E.Y."/>
            <person name="Gruber S."/>
            <person name="Han C."/>
            <person name="Henrissat B."/>
            <person name="Hermosa R."/>
            <person name="Hernandez-Onate M."/>
            <person name="Karaffa L."/>
            <person name="Kosti I."/>
            <person name="Le Crom S."/>
            <person name="Lindquist E."/>
            <person name="Lucas S."/>
            <person name="Luebeck M."/>
            <person name="Luebeck P.S."/>
            <person name="Margeot A."/>
            <person name="Metz B."/>
            <person name="Misra M."/>
            <person name="Nevalainen H."/>
            <person name="Omann M."/>
            <person name="Packer N."/>
            <person name="Perrone G."/>
            <person name="Uresti-Rivera E.E."/>
            <person name="Salamov A."/>
            <person name="Schmoll M."/>
            <person name="Seiboth B."/>
            <person name="Shapiro H."/>
            <person name="Sukno S."/>
            <person name="Tamayo-Ramos J.A."/>
            <person name="Tisch D."/>
            <person name="Wiest A."/>
            <person name="Wilkinson H.H."/>
            <person name="Zhang M."/>
            <person name="Coutinho P.M."/>
            <person name="Kenerley C.M."/>
            <person name="Monte E."/>
            <person name="Baker S.E."/>
            <person name="Grigoriev I.V."/>
        </authorList>
    </citation>
    <scope>NUCLEOTIDE SEQUENCE [LARGE SCALE GENOMIC DNA]</scope>
    <source>
        <strain evidence="5">Gv29-8 / FGSC 10586</strain>
    </source>
</reference>
<name>G9MFJ3_HYPVG</name>